<accession>A0A9P6H7Q1</accession>
<sequence length="214" mass="24454">MVTLFGGLRFRQMDLFGVKCLPLLLKRCAETLDTLRLYPTDPYAKILRFDLSQIKTLRTFETTAESIAFGRDAPEFMKTVLSTVAFPGMLDVVVIYRDTDFGGSPYCLACSGDPICIRHRRRPDLNNFPQQLRVLREMHSARKFRLVFCVDVYGCMEDFGVRLMASAVKKEEAKGGFEYLVYKPGITCERRTIRTRPRDFYTGASDRGDLSSVL</sequence>
<reference evidence="1" key="2">
    <citation type="submission" date="2020-11" db="EMBL/GenBank/DDBJ databases">
        <authorList>
            <consortium name="DOE Joint Genome Institute"/>
            <person name="Kuo A."/>
            <person name="Miyauchi S."/>
            <person name="Kiss E."/>
            <person name="Drula E."/>
            <person name="Kohler A."/>
            <person name="Sanchez-Garcia M."/>
            <person name="Andreopoulos B."/>
            <person name="Barry K.W."/>
            <person name="Bonito G."/>
            <person name="Buee M."/>
            <person name="Carver A."/>
            <person name="Chen C."/>
            <person name="Cichocki N."/>
            <person name="Clum A."/>
            <person name="Culley D."/>
            <person name="Crous P.W."/>
            <person name="Fauchery L."/>
            <person name="Girlanda M."/>
            <person name="Hayes R."/>
            <person name="Keri Z."/>
            <person name="Labutti K."/>
            <person name="Lipzen A."/>
            <person name="Lombard V."/>
            <person name="Magnuson J."/>
            <person name="Maillard F."/>
            <person name="Morin E."/>
            <person name="Murat C."/>
            <person name="Nolan M."/>
            <person name="Ohm R."/>
            <person name="Pangilinan J."/>
            <person name="Pereira M."/>
            <person name="Perotto S."/>
            <person name="Peter M."/>
            <person name="Riley R."/>
            <person name="Sitrit Y."/>
            <person name="Stielow B."/>
            <person name="Szollosi G."/>
            <person name="Zifcakova L."/>
            <person name="Stursova M."/>
            <person name="Spatafora J.W."/>
            <person name="Tedersoo L."/>
            <person name="Vaario L.-M."/>
            <person name="Yamada A."/>
            <person name="Yan M."/>
            <person name="Wang P."/>
            <person name="Xu J."/>
            <person name="Bruns T."/>
            <person name="Baldrian P."/>
            <person name="Vilgalys R."/>
            <person name="Henrissat B."/>
            <person name="Grigoriev I.V."/>
            <person name="Hibbett D."/>
            <person name="Nagy L.G."/>
            <person name="Martin F.M."/>
        </authorList>
    </citation>
    <scope>NUCLEOTIDE SEQUENCE</scope>
    <source>
        <strain evidence="1">UH-Tt-Lm1</strain>
    </source>
</reference>
<dbReference type="Proteomes" id="UP000736335">
    <property type="component" value="Unassembled WGS sequence"/>
</dbReference>
<reference evidence="1" key="1">
    <citation type="journal article" date="2020" name="Nat. Commun.">
        <title>Large-scale genome sequencing of mycorrhizal fungi provides insights into the early evolution of symbiotic traits.</title>
        <authorList>
            <person name="Miyauchi S."/>
            <person name="Kiss E."/>
            <person name="Kuo A."/>
            <person name="Drula E."/>
            <person name="Kohler A."/>
            <person name="Sanchez-Garcia M."/>
            <person name="Morin E."/>
            <person name="Andreopoulos B."/>
            <person name="Barry K.W."/>
            <person name="Bonito G."/>
            <person name="Buee M."/>
            <person name="Carver A."/>
            <person name="Chen C."/>
            <person name="Cichocki N."/>
            <person name="Clum A."/>
            <person name="Culley D."/>
            <person name="Crous P.W."/>
            <person name="Fauchery L."/>
            <person name="Girlanda M."/>
            <person name="Hayes R.D."/>
            <person name="Keri Z."/>
            <person name="LaButti K."/>
            <person name="Lipzen A."/>
            <person name="Lombard V."/>
            <person name="Magnuson J."/>
            <person name="Maillard F."/>
            <person name="Murat C."/>
            <person name="Nolan M."/>
            <person name="Ohm R.A."/>
            <person name="Pangilinan J."/>
            <person name="Pereira M.F."/>
            <person name="Perotto S."/>
            <person name="Peter M."/>
            <person name="Pfister S."/>
            <person name="Riley R."/>
            <person name="Sitrit Y."/>
            <person name="Stielow J.B."/>
            <person name="Szollosi G."/>
            <person name="Zifcakova L."/>
            <person name="Stursova M."/>
            <person name="Spatafora J.W."/>
            <person name="Tedersoo L."/>
            <person name="Vaario L.M."/>
            <person name="Yamada A."/>
            <person name="Yan M."/>
            <person name="Wang P."/>
            <person name="Xu J."/>
            <person name="Bruns T."/>
            <person name="Baldrian P."/>
            <person name="Vilgalys R."/>
            <person name="Dunand C."/>
            <person name="Henrissat B."/>
            <person name="Grigoriev I.V."/>
            <person name="Hibbett D."/>
            <person name="Nagy L.G."/>
            <person name="Martin F.M."/>
        </authorList>
    </citation>
    <scope>NUCLEOTIDE SEQUENCE</scope>
    <source>
        <strain evidence="1">UH-Tt-Lm1</strain>
    </source>
</reference>
<comment type="caution">
    <text evidence="1">The sequence shown here is derived from an EMBL/GenBank/DDBJ whole genome shotgun (WGS) entry which is preliminary data.</text>
</comment>
<organism evidence="1 2">
    <name type="scientific">Thelephora terrestris</name>
    <dbReference type="NCBI Taxonomy" id="56493"/>
    <lineage>
        <taxon>Eukaryota</taxon>
        <taxon>Fungi</taxon>
        <taxon>Dikarya</taxon>
        <taxon>Basidiomycota</taxon>
        <taxon>Agaricomycotina</taxon>
        <taxon>Agaricomycetes</taxon>
        <taxon>Thelephorales</taxon>
        <taxon>Thelephoraceae</taxon>
        <taxon>Thelephora</taxon>
    </lineage>
</organism>
<proteinExistence type="predicted"/>
<gene>
    <name evidence="1" type="ORF">BJ322DRAFT_1082650</name>
</gene>
<keyword evidence="2" id="KW-1185">Reference proteome</keyword>
<evidence type="ECO:0000313" key="1">
    <source>
        <dbReference type="EMBL" id="KAF9781002.1"/>
    </source>
</evidence>
<protein>
    <submittedName>
        <fullName evidence="1">Uncharacterized protein</fullName>
    </submittedName>
</protein>
<dbReference type="AlphaFoldDB" id="A0A9P6H7Q1"/>
<dbReference type="EMBL" id="WIUZ02000015">
    <property type="protein sequence ID" value="KAF9781002.1"/>
    <property type="molecule type" value="Genomic_DNA"/>
</dbReference>
<evidence type="ECO:0000313" key="2">
    <source>
        <dbReference type="Proteomes" id="UP000736335"/>
    </source>
</evidence>
<name>A0A9P6H7Q1_9AGAM</name>